<protein>
    <recommendedName>
        <fullName evidence="3">DUF3231 family protein</fullName>
    </recommendedName>
</protein>
<evidence type="ECO:0000313" key="2">
    <source>
        <dbReference type="Proteomes" id="UP000186795"/>
    </source>
</evidence>
<proteinExistence type="predicted"/>
<gene>
    <name evidence="1" type="ORF">SAMN05421790_106198</name>
</gene>
<organism evidence="1 2">
    <name type="scientific">Kroppenstedtia eburnea</name>
    <dbReference type="NCBI Taxonomy" id="714067"/>
    <lineage>
        <taxon>Bacteria</taxon>
        <taxon>Bacillati</taxon>
        <taxon>Bacillota</taxon>
        <taxon>Bacilli</taxon>
        <taxon>Bacillales</taxon>
        <taxon>Thermoactinomycetaceae</taxon>
        <taxon>Kroppenstedtia</taxon>
    </lineage>
</organism>
<evidence type="ECO:0008006" key="3">
    <source>
        <dbReference type="Google" id="ProtNLM"/>
    </source>
</evidence>
<dbReference type="Gene3D" id="1.20.1260.10">
    <property type="match status" value="1"/>
</dbReference>
<dbReference type="InterPro" id="IPR012347">
    <property type="entry name" value="Ferritin-like"/>
</dbReference>
<dbReference type="InterPro" id="IPR021617">
    <property type="entry name" value="DUF3231"/>
</dbReference>
<dbReference type="Proteomes" id="UP000186795">
    <property type="component" value="Unassembled WGS sequence"/>
</dbReference>
<accession>A0A1N7MMQ4</accession>
<dbReference type="Pfam" id="PF11553">
    <property type="entry name" value="DUF3231"/>
    <property type="match status" value="1"/>
</dbReference>
<dbReference type="AlphaFoldDB" id="A0A1N7MMQ4"/>
<sequence>MGVMSSNPVDEPMHYGEVFAAWSYLSATKGKIAGYQTMLNHTGDEELRDFIQDMIKTGKQEEEQIERLLKENGVALPPTPPERPVANLESIPVGARFNDPEIATSIARDLAMGLVACSQAMGESIREDIGMMYGQFHMKKAQAGTTLLRMQKEKGWLVPPPLHLQEPVGAF</sequence>
<name>A0A1N7MMQ4_9BACL</name>
<dbReference type="RefSeq" id="WP_172998902.1">
    <property type="nucleotide sequence ID" value="NZ_CP048103.1"/>
</dbReference>
<dbReference type="EMBL" id="FTOD01000006">
    <property type="protein sequence ID" value="SIS87288.1"/>
    <property type="molecule type" value="Genomic_DNA"/>
</dbReference>
<keyword evidence="2" id="KW-1185">Reference proteome</keyword>
<reference evidence="2" key="1">
    <citation type="submission" date="2017-01" db="EMBL/GenBank/DDBJ databases">
        <authorList>
            <person name="Varghese N."/>
            <person name="Submissions S."/>
        </authorList>
    </citation>
    <scope>NUCLEOTIDE SEQUENCE [LARGE SCALE GENOMIC DNA]</scope>
    <source>
        <strain evidence="2">DSM 45196</strain>
    </source>
</reference>
<evidence type="ECO:0000313" key="1">
    <source>
        <dbReference type="EMBL" id="SIS87288.1"/>
    </source>
</evidence>